<evidence type="ECO:0000256" key="1">
    <source>
        <dbReference type="SAM" id="MobiDB-lite"/>
    </source>
</evidence>
<reference evidence="2 3" key="1">
    <citation type="submission" date="2019-12" db="EMBL/GenBank/DDBJ databases">
        <title>Chromosome-level assembly of the Caenorhabditis remanei genome.</title>
        <authorList>
            <person name="Teterina A.A."/>
            <person name="Willis J.H."/>
            <person name="Phillips P.C."/>
        </authorList>
    </citation>
    <scope>NUCLEOTIDE SEQUENCE [LARGE SCALE GENOMIC DNA]</scope>
    <source>
        <strain evidence="2 3">PX506</strain>
        <tissue evidence="2">Whole organism</tissue>
    </source>
</reference>
<proteinExistence type="predicted"/>
<dbReference type="EMBL" id="WUAV01000006">
    <property type="protein sequence ID" value="KAF1748745.1"/>
    <property type="molecule type" value="Genomic_DNA"/>
</dbReference>
<dbReference type="RefSeq" id="XP_003093375.2">
    <property type="nucleotide sequence ID" value="XM_003093327.2"/>
</dbReference>
<organism evidence="2 3">
    <name type="scientific">Caenorhabditis remanei</name>
    <name type="common">Caenorhabditis vulgaris</name>
    <dbReference type="NCBI Taxonomy" id="31234"/>
    <lineage>
        <taxon>Eukaryota</taxon>
        <taxon>Metazoa</taxon>
        <taxon>Ecdysozoa</taxon>
        <taxon>Nematoda</taxon>
        <taxon>Chromadorea</taxon>
        <taxon>Rhabditida</taxon>
        <taxon>Rhabditina</taxon>
        <taxon>Rhabditomorpha</taxon>
        <taxon>Rhabditoidea</taxon>
        <taxon>Rhabditidae</taxon>
        <taxon>Peloderinae</taxon>
        <taxon>Caenorhabditis</taxon>
    </lineage>
</organism>
<dbReference type="GeneID" id="9822727"/>
<gene>
    <name evidence="2" type="ORF">GCK72_025212</name>
</gene>
<sequence length="145" mass="16410">MRAQKRCHGKNMENVASKLQKIDHSLDTTMDAETKKGATAINNGMSLDTRVRVELHKSDESLCTVAESVMKRLSEIFARGDEKLLQKWSKDLEEIMLSMRTTLFQIRSEDLNRHAQVSQTIVPAEATEPSSKPKYGPKSNHLEPE</sequence>
<dbReference type="AlphaFoldDB" id="A0A6A5G249"/>
<dbReference type="Proteomes" id="UP000483820">
    <property type="component" value="Chromosome X"/>
</dbReference>
<accession>A0A6A5G249</accession>
<comment type="caution">
    <text evidence="2">The sequence shown here is derived from an EMBL/GenBank/DDBJ whole genome shotgun (WGS) entry which is preliminary data.</text>
</comment>
<evidence type="ECO:0000313" key="2">
    <source>
        <dbReference type="EMBL" id="KAF1748745.1"/>
    </source>
</evidence>
<name>A0A6A5G249_CAERE</name>
<dbReference type="CTD" id="9822727"/>
<feature type="region of interest" description="Disordered" evidence="1">
    <location>
        <begin position="117"/>
        <end position="145"/>
    </location>
</feature>
<evidence type="ECO:0000313" key="3">
    <source>
        <dbReference type="Proteomes" id="UP000483820"/>
    </source>
</evidence>
<protein>
    <submittedName>
        <fullName evidence="2">Uncharacterized protein</fullName>
    </submittedName>
</protein>
<dbReference type="KEGG" id="crq:GCK72_025212"/>